<name>A0A1H6MY49_9FLAO</name>
<evidence type="ECO:0000256" key="2">
    <source>
        <dbReference type="ARBA" id="ARBA00011900"/>
    </source>
</evidence>
<dbReference type="GO" id="GO:0043565">
    <property type="term" value="F:sequence-specific DNA binding"/>
    <property type="evidence" value="ECO:0007669"/>
    <property type="project" value="TreeGrafter"/>
</dbReference>
<sequence>MTNHSKTYRSPLFYVGDKYKLYPKISKYFPKTINRFIEPFTGGGSVFLNVNANEHLLNDIDTNVINIHQFLMEQSENPKAFFDNVFDIIQQYNLSHSYIKDIVPQELKNKWIKTYYAKFNKQGFDKLKTDYNSSNEKSVLHLYLLLIYGFNRMLRFNSKGEYNLPVGNVDFNKNTETALHDYFRLTKQKNIQFFNLDFLDFFQQIEFQKDDFVYLDPPYLITFSEYNKLWNEETEKRLLDFLEWLDSQNVKFAVSNVSHYKGKINQQFLEWSRQHNSFNIKSNYISYHDNSNKEFKEVLITNYEPEIIVPTQETINFTELETVLR</sequence>
<dbReference type="Proteomes" id="UP000199634">
    <property type="component" value="Unassembled WGS sequence"/>
</dbReference>
<dbReference type="NCBIfam" id="TIGR00571">
    <property type="entry name" value="dam"/>
    <property type="match status" value="1"/>
</dbReference>
<comment type="similarity">
    <text evidence="1 7">Belongs to the N(4)/N(6)-methyltransferase family.</text>
</comment>
<comment type="catalytic activity">
    <reaction evidence="6 7">
        <text>a 2'-deoxyadenosine in DNA + S-adenosyl-L-methionine = an N(6)-methyl-2'-deoxyadenosine in DNA + S-adenosyl-L-homocysteine + H(+)</text>
        <dbReference type="Rhea" id="RHEA:15197"/>
        <dbReference type="Rhea" id="RHEA-COMP:12418"/>
        <dbReference type="Rhea" id="RHEA-COMP:12419"/>
        <dbReference type="ChEBI" id="CHEBI:15378"/>
        <dbReference type="ChEBI" id="CHEBI:57856"/>
        <dbReference type="ChEBI" id="CHEBI:59789"/>
        <dbReference type="ChEBI" id="CHEBI:90615"/>
        <dbReference type="ChEBI" id="CHEBI:90616"/>
        <dbReference type="EC" id="2.1.1.72"/>
    </reaction>
</comment>
<dbReference type="InterPro" id="IPR012327">
    <property type="entry name" value="MeTrfase_D12"/>
</dbReference>
<organism evidence="8 9">
    <name type="scientific">Paenimyroides marinum</name>
    <dbReference type="NCBI Taxonomy" id="1159016"/>
    <lineage>
        <taxon>Bacteria</taxon>
        <taxon>Pseudomonadati</taxon>
        <taxon>Bacteroidota</taxon>
        <taxon>Flavobacteriia</taxon>
        <taxon>Flavobacteriales</taxon>
        <taxon>Flavobacteriaceae</taxon>
        <taxon>Paenimyroides</taxon>
    </lineage>
</organism>
<dbReference type="STRING" id="1159016.SAMN02927937_02825"/>
<dbReference type="PROSITE" id="PS00092">
    <property type="entry name" value="N6_MTASE"/>
    <property type="match status" value="1"/>
</dbReference>
<evidence type="ECO:0000313" key="9">
    <source>
        <dbReference type="Proteomes" id="UP000199634"/>
    </source>
</evidence>
<dbReference type="GO" id="GO:0032259">
    <property type="term" value="P:methylation"/>
    <property type="evidence" value="ECO:0007669"/>
    <property type="project" value="UniProtKB-KW"/>
</dbReference>
<evidence type="ECO:0000256" key="7">
    <source>
        <dbReference type="RuleBase" id="RU361257"/>
    </source>
</evidence>
<keyword evidence="4 7" id="KW-0808">Transferase</keyword>
<gene>
    <name evidence="8" type="ORF">SAMN02927937_02825</name>
</gene>
<evidence type="ECO:0000256" key="3">
    <source>
        <dbReference type="ARBA" id="ARBA00022603"/>
    </source>
</evidence>
<keyword evidence="3 7" id="KW-0489">Methyltransferase</keyword>
<dbReference type="InterPro" id="IPR012263">
    <property type="entry name" value="M_m6A_EcoRV"/>
</dbReference>
<dbReference type="Gene3D" id="3.40.50.150">
    <property type="entry name" value="Vaccinia Virus protein VP39"/>
    <property type="match status" value="1"/>
</dbReference>
<reference evidence="8 9" key="1">
    <citation type="submission" date="2016-10" db="EMBL/GenBank/DDBJ databases">
        <authorList>
            <person name="de Groot N.N."/>
        </authorList>
    </citation>
    <scope>NUCLEOTIDE SEQUENCE [LARGE SCALE GENOMIC DNA]</scope>
    <source>
        <strain evidence="8 9">CGMCC 1.10825</strain>
    </source>
</reference>
<keyword evidence="5 7" id="KW-0949">S-adenosyl-L-methionine</keyword>
<dbReference type="InterPro" id="IPR002052">
    <property type="entry name" value="DNA_methylase_N6_adenine_CS"/>
</dbReference>
<dbReference type="Pfam" id="PF02086">
    <property type="entry name" value="MethyltransfD12"/>
    <property type="match status" value="1"/>
</dbReference>
<dbReference type="PANTHER" id="PTHR30481:SF3">
    <property type="entry name" value="DNA ADENINE METHYLASE"/>
    <property type="match status" value="1"/>
</dbReference>
<dbReference type="OrthoDB" id="9805629at2"/>
<protein>
    <recommendedName>
        <fullName evidence="2 7">Site-specific DNA-methyltransferase (adenine-specific)</fullName>
        <ecNumber evidence="2 7">2.1.1.72</ecNumber>
    </recommendedName>
</protein>
<dbReference type="EC" id="2.1.1.72" evidence="2 7"/>
<dbReference type="GO" id="GO:0009307">
    <property type="term" value="P:DNA restriction-modification system"/>
    <property type="evidence" value="ECO:0007669"/>
    <property type="project" value="InterPro"/>
</dbReference>
<dbReference type="PANTHER" id="PTHR30481">
    <property type="entry name" value="DNA ADENINE METHYLASE"/>
    <property type="match status" value="1"/>
</dbReference>
<evidence type="ECO:0000256" key="1">
    <source>
        <dbReference type="ARBA" id="ARBA00006594"/>
    </source>
</evidence>
<dbReference type="GO" id="GO:1904047">
    <property type="term" value="F:S-adenosyl-L-methionine binding"/>
    <property type="evidence" value="ECO:0007669"/>
    <property type="project" value="TreeGrafter"/>
</dbReference>
<keyword evidence="9" id="KW-1185">Reference proteome</keyword>
<evidence type="ECO:0000313" key="8">
    <source>
        <dbReference type="EMBL" id="SEI02678.1"/>
    </source>
</evidence>
<dbReference type="RefSeq" id="WP_091102689.1">
    <property type="nucleotide sequence ID" value="NZ_FNXE01000067.1"/>
</dbReference>
<dbReference type="InterPro" id="IPR023095">
    <property type="entry name" value="Ade_MeTrfase_dom_2"/>
</dbReference>
<dbReference type="GO" id="GO:0009007">
    <property type="term" value="F:site-specific DNA-methyltransferase (adenine-specific) activity"/>
    <property type="evidence" value="ECO:0007669"/>
    <property type="project" value="UniProtKB-UniRule"/>
</dbReference>
<dbReference type="Gene3D" id="1.10.1020.10">
    <property type="entry name" value="Adenine-specific Methyltransferase, Domain 2"/>
    <property type="match status" value="1"/>
</dbReference>
<dbReference type="PRINTS" id="PR00505">
    <property type="entry name" value="D12N6MTFRASE"/>
</dbReference>
<dbReference type="InterPro" id="IPR029063">
    <property type="entry name" value="SAM-dependent_MTases_sf"/>
</dbReference>
<dbReference type="GO" id="GO:0006298">
    <property type="term" value="P:mismatch repair"/>
    <property type="evidence" value="ECO:0007669"/>
    <property type="project" value="TreeGrafter"/>
</dbReference>
<proteinExistence type="inferred from homology"/>
<accession>A0A1H6MY49</accession>
<evidence type="ECO:0000256" key="4">
    <source>
        <dbReference type="ARBA" id="ARBA00022679"/>
    </source>
</evidence>
<dbReference type="EMBL" id="FNXE01000067">
    <property type="protein sequence ID" value="SEI02678.1"/>
    <property type="molecule type" value="Genomic_DNA"/>
</dbReference>
<evidence type="ECO:0000256" key="5">
    <source>
        <dbReference type="ARBA" id="ARBA00022691"/>
    </source>
</evidence>
<dbReference type="PIRSF" id="PIRSF000398">
    <property type="entry name" value="M_m6A_EcoRV"/>
    <property type="match status" value="1"/>
</dbReference>
<dbReference type="AlphaFoldDB" id="A0A1H6MY49"/>
<evidence type="ECO:0000256" key="6">
    <source>
        <dbReference type="ARBA" id="ARBA00047942"/>
    </source>
</evidence>
<dbReference type="SUPFAM" id="SSF53335">
    <property type="entry name" value="S-adenosyl-L-methionine-dependent methyltransferases"/>
    <property type="match status" value="1"/>
</dbReference>